<dbReference type="InterPro" id="IPR025675">
    <property type="entry name" value="Imm5"/>
</dbReference>
<dbReference type="OrthoDB" id="9129781at2"/>
<feature type="domain" description="Immunity protein Imm5" evidence="1">
    <location>
        <begin position="9"/>
        <end position="190"/>
    </location>
</feature>
<gene>
    <name evidence="2" type="ORF">PS928_06383</name>
</gene>
<protein>
    <recommendedName>
        <fullName evidence="1">Immunity protein Imm5 domain-containing protein</fullName>
    </recommendedName>
</protein>
<reference evidence="2 3" key="1">
    <citation type="submission" date="2019-09" db="EMBL/GenBank/DDBJ databases">
        <authorList>
            <person name="Chandra G."/>
            <person name="Truman W A."/>
        </authorList>
    </citation>
    <scope>NUCLEOTIDE SEQUENCE [LARGE SCALE GENOMIC DNA]</scope>
    <source>
        <strain evidence="2">PS928</strain>
    </source>
</reference>
<organism evidence="2 3">
    <name type="scientific">Pseudomonas fluorescens</name>
    <dbReference type="NCBI Taxonomy" id="294"/>
    <lineage>
        <taxon>Bacteria</taxon>
        <taxon>Pseudomonadati</taxon>
        <taxon>Pseudomonadota</taxon>
        <taxon>Gammaproteobacteria</taxon>
        <taxon>Pseudomonadales</taxon>
        <taxon>Pseudomonadaceae</taxon>
        <taxon>Pseudomonas</taxon>
    </lineage>
</organism>
<name>A0A5E7VTJ6_PSEFL</name>
<evidence type="ECO:0000259" key="1">
    <source>
        <dbReference type="Pfam" id="PF14423"/>
    </source>
</evidence>
<evidence type="ECO:0000313" key="2">
    <source>
        <dbReference type="EMBL" id="VVQ26158.1"/>
    </source>
</evidence>
<evidence type="ECO:0000313" key="3">
    <source>
        <dbReference type="Proteomes" id="UP000381378"/>
    </source>
</evidence>
<proteinExistence type="predicted"/>
<dbReference type="Proteomes" id="UP000381378">
    <property type="component" value="Unassembled WGS sequence"/>
</dbReference>
<sequence>MNEKSEMLIKVLLDEVRGSLSGELLLPLRKLLWETITEGQVEEERRFTLTRLDALCVEHGSFFWVRKFGGVEEVASILSMALALAKGALSEEKAMSVRDEFYVAVVEDQDYELDEYPAMFVGHAAANTVITAASKYDFDPADGRNDRDLDPAAFEPSYLVASAFAGGLAEDGDAELRRKFWQWYLIDAVSQVS</sequence>
<accession>A0A5E7VTJ6</accession>
<dbReference type="Pfam" id="PF14423">
    <property type="entry name" value="Imm5"/>
    <property type="match status" value="1"/>
</dbReference>
<dbReference type="AlphaFoldDB" id="A0A5E7VTJ6"/>
<dbReference type="EMBL" id="CABVJF010000041">
    <property type="protein sequence ID" value="VVQ26158.1"/>
    <property type="molecule type" value="Genomic_DNA"/>
</dbReference>
<dbReference type="RefSeq" id="WP_150788233.1">
    <property type="nucleotide sequence ID" value="NZ_CABVJF010000041.1"/>
</dbReference>